<dbReference type="PROSITE" id="PS50110">
    <property type="entry name" value="RESPONSE_REGULATORY"/>
    <property type="match status" value="1"/>
</dbReference>
<dbReference type="InterPro" id="IPR001789">
    <property type="entry name" value="Sig_transdc_resp-reg_receiver"/>
</dbReference>
<dbReference type="GO" id="GO:0043565">
    <property type="term" value="F:sequence-specific DNA binding"/>
    <property type="evidence" value="ECO:0007669"/>
    <property type="project" value="InterPro"/>
</dbReference>
<organism evidence="14">
    <name type="scientific">Caldithrix abyssi</name>
    <dbReference type="NCBI Taxonomy" id="187145"/>
    <lineage>
        <taxon>Bacteria</taxon>
        <taxon>Pseudomonadati</taxon>
        <taxon>Calditrichota</taxon>
        <taxon>Calditrichia</taxon>
        <taxon>Calditrichales</taxon>
        <taxon>Calditrichaceae</taxon>
        <taxon>Caldithrix</taxon>
    </lineage>
</organism>
<dbReference type="PROSITE" id="PS00675">
    <property type="entry name" value="SIGMA54_INTERACT_1"/>
    <property type="match status" value="1"/>
</dbReference>
<evidence type="ECO:0000256" key="9">
    <source>
        <dbReference type="ARBA" id="ARBA00023159"/>
    </source>
</evidence>
<keyword evidence="5" id="KW-0067">ATP-binding</keyword>
<dbReference type="FunFam" id="1.10.8.60:FF:000014">
    <property type="entry name" value="DNA-binding transcriptional regulator NtrC"/>
    <property type="match status" value="1"/>
</dbReference>
<dbReference type="Gene3D" id="3.40.50.2300">
    <property type="match status" value="1"/>
</dbReference>
<dbReference type="GO" id="GO:0005737">
    <property type="term" value="C:cytoplasm"/>
    <property type="evidence" value="ECO:0007669"/>
    <property type="project" value="UniProtKB-SubCell"/>
</dbReference>
<name>A0A7V1PUA2_CALAY</name>
<evidence type="ECO:0000259" key="13">
    <source>
        <dbReference type="PROSITE" id="PS50110"/>
    </source>
</evidence>
<reference evidence="14" key="1">
    <citation type="journal article" date="2020" name="mSystems">
        <title>Genome- and Community-Level Interaction Insights into Carbon Utilization and Element Cycling Functions of Hydrothermarchaeota in Hydrothermal Sediment.</title>
        <authorList>
            <person name="Zhou Z."/>
            <person name="Liu Y."/>
            <person name="Xu W."/>
            <person name="Pan J."/>
            <person name="Luo Z.H."/>
            <person name="Li M."/>
        </authorList>
    </citation>
    <scope>NUCLEOTIDE SEQUENCE [LARGE SCALE GENOMIC DNA]</scope>
    <source>
        <strain evidence="14">HyVt-456</strain>
    </source>
</reference>
<dbReference type="InterPro" id="IPR002197">
    <property type="entry name" value="HTH_Fis"/>
</dbReference>
<keyword evidence="3 11" id="KW-0597">Phosphoprotein</keyword>
<dbReference type="InterPro" id="IPR025662">
    <property type="entry name" value="Sigma_54_int_dom_ATP-bd_1"/>
</dbReference>
<dbReference type="InterPro" id="IPR027417">
    <property type="entry name" value="P-loop_NTPase"/>
</dbReference>
<dbReference type="Pfam" id="PF00072">
    <property type="entry name" value="Response_reg"/>
    <property type="match status" value="1"/>
</dbReference>
<evidence type="ECO:0000256" key="3">
    <source>
        <dbReference type="ARBA" id="ARBA00022553"/>
    </source>
</evidence>
<dbReference type="Gene3D" id="1.10.10.60">
    <property type="entry name" value="Homeodomain-like"/>
    <property type="match status" value="1"/>
</dbReference>
<dbReference type="SUPFAM" id="SSF52540">
    <property type="entry name" value="P-loop containing nucleoside triphosphate hydrolases"/>
    <property type="match status" value="1"/>
</dbReference>
<dbReference type="InterPro" id="IPR009057">
    <property type="entry name" value="Homeodomain-like_sf"/>
</dbReference>
<sequence length="457" mass="51687">MKQLLIVDDEVEMTNGLKKILSKKEGLSLTLLNDSQQALEILKHQRFDLVLSDLKMVPVSGIEVLKAVHKSHPDTPVIMLSGYGSIETSVEAMRAGAFDFLEKPFSSKKLFEVIDRALNLSYAKAETGDDSTKMEEKIGGIIYQSRVIGELISLVERVAPANMNILITGESGTGKELFARLIHKLSARSTHTFVPVNCGALPENLFESELFGHEQGAFTGASKTKPGLLEFANHGTFFLDEIGDLQMNMQIKLLRMLEERTIRRVGGRREIDIDVRVIAATNKDLEKAVKENTFRQDLFYRLNTIAIHIPPLRERKEDILPLANYFLSHLARQEGGEPRRFSPEAEEALVDYDWPGNIREMQNLIQRAFYMATGQVIQKQSLPLPCNGNEDNFVCGDVMHMPYHQAKEAVLEQFEVAYLKHHLGLTNNNISKTAQRCGLDRRSIHRLLKKYKIDEKD</sequence>
<evidence type="ECO:0000256" key="11">
    <source>
        <dbReference type="PROSITE-ProRule" id="PRU00169"/>
    </source>
</evidence>
<dbReference type="InterPro" id="IPR003593">
    <property type="entry name" value="AAA+_ATPase"/>
</dbReference>
<dbReference type="Gene3D" id="3.40.50.300">
    <property type="entry name" value="P-loop containing nucleotide triphosphate hydrolases"/>
    <property type="match status" value="1"/>
</dbReference>
<dbReference type="Pfam" id="PF02954">
    <property type="entry name" value="HTH_8"/>
    <property type="match status" value="1"/>
</dbReference>
<dbReference type="InterPro" id="IPR002078">
    <property type="entry name" value="Sigma_54_int"/>
</dbReference>
<comment type="subcellular location">
    <subcellularLocation>
        <location evidence="1">Cytoplasm</location>
    </subcellularLocation>
</comment>
<evidence type="ECO:0000256" key="10">
    <source>
        <dbReference type="ARBA" id="ARBA00023163"/>
    </source>
</evidence>
<dbReference type="InterPro" id="IPR058031">
    <property type="entry name" value="AAA_lid_NorR"/>
</dbReference>
<dbReference type="SMART" id="SM00448">
    <property type="entry name" value="REC"/>
    <property type="match status" value="1"/>
</dbReference>
<dbReference type="InterPro" id="IPR011006">
    <property type="entry name" value="CheY-like_superfamily"/>
</dbReference>
<evidence type="ECO:0000256" key="1">
    <source>
        <dbReference type="ARBA" id="ARBA00004496"/>
    </source>
</evidence>
<keyword evidence="7" id="KW-0805">Transcription regulation</keyword>
<feature type="modified residue" description="4-aspartylphosphate" evidence="11">
    <location>
        <position position="53"/>
    </location>
</feature>
<proteinExistence type="predicted"/>
<evidence type="ECO:0000256" key="8">
    <source>
        <dbReference type="ARBA" id="ARBA00023125"/>
    </source>
</evidence>
<evidence type="ECO:0000313" key="14">
    <source>
        <dbReference type="EMBL" id="HED10275.1"/>
    </source>
</evidence>
<keyword evidence="8" id="KW-0238">DNA-binding</keyword>
<feature type="domain" description="Response regulatory" evidence="13">
    <location>
        <begin position="3"/>
        <end position="118"/>
    </location>
</feature>
<dbReference type="EMBL" id="DRLD01000173">
    <property type="protein sequence ID" value="HED10275.1"/>
    <property type="molecule type" value="Genomic_DNA"/>
</dbReference>
<keyword evidence="2" id="KW-0963">Cytoplasm</keyword>
<keyword evidence="10" id="KW-0804">Transcription</keyword>
<keyword evidence="6" id="KW-0902">Two-component regulatory system</keyword>
<comment type="caution">
    <text evidence="14">The sequence shown here is derived from an EMBL/GenBank/DDBJ whole genome shotgun (WGS) entry which is preliminary data.</text>
</comment>
<dbReference type="FunFam" id="3.40.50.300:FF:000006">
    <property type="entry name" value="DNA-binding transcriptional regulator NtrC"/>
    <property type="match status" value="1"/>
</dbReference>
<evidence type="ECO:0000256" key="5">
    <source>
        <dbReference type="ARBA" id="ARBA00022840"/>
    </source>
</evidence>
<dbReference type="Gene3D" id="1.10.8.60">
    <property type="match status" value="1"/>
</dbReference>
<dbReference type="GO" id="GO:0000160">
    <property type="term" value="P:phosphorelay signal transduction system"/>
    <property type="evidence" value="ECO:0007669"/>
    <property type="project" value="UniProtKB-KW"/>
</dbReference>
<dbReference type="Pfam" id="PF00158">
    <property type="entry name" value="Sigma54_activat"/>
    <property type="match status" value="1"/>
</dbReference>
<dbReference type="PANTHER" id="PTHR32071">
    <property type="entry name" value="TRANSCRIPTIONAL REGULATORY PROTEIN"/>
    <property type="match status" value="1"/>
</dbReference>
<accession>A0A7V1PUA2</accession>
<dbReference type="SUPFAM" id="SSF46689">
    <property type="entry name" value="Homeodomain-like"/>
    <property type="match status" value="1"/>
</dbReference>
<dbReference type="FunFam" id="3.40.50.2300:FF:000018">
    <property type="entry name" value="DNA-binding transcriptional regulator NtrC"/>
    <property type="match status" value="1"/>
</dbReference>
<evidence type="ECO:0000256" key="6">
    <source>
        <dbReference type="ARBA" id="ARBA00023012"/>
    </source>
</evidence>
<dbReference type="Proteomes" id="UP000886005">
    <property type="component" value="Unassembled WGS sequence"/>
</dbReference>
<evidence type="ECO:0000256" key="2">
    <source>
        <dbReference type="ARBA" id="ARBA00022490"/>
    </source>
</evidence>
<dbReference type="PROSITE" id="PS50045">
    <property type="entry name" value="SIGMA54_INTERACT_4"/>
    <property type="match status" value="1"/>
</dbReference>
<evidence type="ECO:0000256" key="4">
    <source>
        <dbReference type="ARBA" id="ARBA00022741"/>
    </source>
</evidence>
<keyword evidence="4" id="KW-0547">Nucleotide-binding</keyword>
<dbReference type="AlphaFoldDB" id="A0A7V1PUA2"/>
<keyword evidence="9" id="KW-0010">Activator</keyword>
<feature type="domain" description="Sigma-54 factor interaction" evidence="12">
    <location>
        <begin position="141"/>
        <end position="370"/>
    </location>
</feature>
<gene>
    <name evidence="14" type="ORF">ENJ10_06275</name>
</gene>
<dbReference type="SUPFAM" id="SSF52172">
    <property type="entry name" value="CheY-like"/>
    <property type="match status" value="1"/>
</dbReference>
<dbReference type="CDD" id="cd00009">
    <property type="entry name" value="AAA"/>
    <property type="match status" value="1"/>
</dbReference>
<dbReference type="GO" id="GO:0006355">
    <property type="term" value="P:regulation of DNA-templated transcription"/>
    <property type="evidence" value="ECO:0007669"/>
    <property type="project" value="InterPro"/>
</dbReference>
<dbReference type="Pfam" id="PF25601">
    <property type="entry name" value="AAA_lid_14"/>
    <property type="match status" value="1"/>
</dbReference>
<evidence type="ECO:0000259" key="12">
    <source>
        <dbReference type="PROSITE" id="PS50045"/>
    </source>
</evidence>
<dbReference type="GO" id="GO:0005524">
    <property type="term" value="F:ATP binding"/>
    <property type="evidence" value="ECO:0007669"/>
    <property type="project" value="UniProtKB-KW"/>
</dbReference>
<evidence type="ECO:0000256" key="7">
    <source>
        <dbReference type="ARBA" id="ARBA00023015"/>
    </source>
</evidence>
<dbReference type="SMART" id="SM00382">
    <property type="entry name" value="AAA"/>
    <property type="match status" value="1"/>
</dbReference>
<protein>
    <submittedName>
        <fullName evidence="14">Sigma-54-dependent Fis family transcriptional regulator</fullName>
    </submittedName>
</protein>